<proteinExistence type="inferred from homology"/>
<name>Q13AA3_RHOPS</name>
<evidence type="ECO:0000256" key="2">
    <source>
        <dbReference type="ARBA" id="ARBA00022801"/>
    </source>
</evidence>
<dbReference type="Gene3D" id="3.10.129.10">
    <property type="entry name" value="Hotdog Thioesterase"/>
    <property type="match status" value="1"/>
</dbReference>
<dbReference type="PANTHER" id="PTHR21660">
    <property type="entry name" value="THIOESTERASE SUPERFAMILY MEMBER-RELATED"/>
    <property type="match status" value="1"/>
</dbReference>
<gene>
    <name evidence="5" type="ordered locus">RPD_1750</name>
</gene>
<evidence type="ECO:0000256" key="1">
    <source>
        <dbReference type="ARBA" id="ARBA00008324"/>
    </source>
</evidence>
<dbReference type="GO" id="GO:0047617">
    <property type="term" value="F:fatty acyl-CoA hydrolase activity"/>
    <property type="evidence" value="ECO:0007669"/>
    <property type="project" value="InterPro"/>
</dbReference>
<feature type="region of interest" description="Disordered" evidence="3">
    <location>
        <begin position="1"/>
        <end position="23"/>
    </location>
</feature>
<dbReference type="KEGG" id="rpd:RPD_1750"/>
<dbReference type="InterPro" id="IPR006683">
    <property type="entry name" value="Thioestr_dom"/>
</dbReference>
<dbReference type="AlphaFoldDB" id="Q13AA3"/>
<evidence type="ECO:0000259" key="4">
    <source>
        <dbReference type="Pfam" id="PF03061"/>
    </source>
</evidence>
<organism evidence="5 6">
    <name type="scientific">Rhodopseudomonas palustris (strain BisB5)</name>
    <dbReference type="NCBI Taxonomy" id="316057"/>
    <lineage>
        <taxon>Bacteria</taxon>
        <taxon>Pseudomonadati</taxon>
        <taxon>Pseudomonadota</taxon>
        <taxon>Alphaproteobacteria</taxon>
        <taxon>Hyphomicrobiales</taxon>
        <taxon>Nitrobacteraceae</taxon>
        <taxon>Rhodopseudomonas</taxon>
    </lineage>
</organism>
<reference evidence="5 6" key="1">
    <citation type="submission" date="2006-03" db="EMBL/GenBank/DDBJ databases">
        <title>Complete sequence of Rhodopseudomonas palustris BisB5.</title>
        <authorList>
            <consortium name="US DOE Joint Genome Institute"/>
            <person name="Copeland A."/>
            <person name="Lucas S."/>
            <person name="Lapidus A."/>
            <person name="Barry K."/>
            <person name="Detter J.C."/>
            <person name="Glavina del Rio T."/>
            <person name="Hammon N."/>
            <person name="Israni S."/>
            <person name="Dalin E."/>
            <person name="Tice H."/>
            <person name="Pitluck S."/>
            <person name="Chain P."/>
            <person name="Malfatti S."/>
            <person name="Shin M."/>
            <person name="Vergez L."/>
            <person name="Schmutz J."/>
            <person name="Larimer F."/>
            <person name="Land M."/>
            <person name="Hauser L."/>
            <person name="Pelletier D.A."/>
            <person name="Kyrpides N."/>
            <person name="Lykidis A."/>
            <person name="Oda Y."/>
            <person name="Harwood C.S."/>
            <person name="Richardson P."/>
        </authorList>
    </citation>
    <scope>NUCLEOTIDE SEQUENCE [LARGE SCALE GENOMIC DNA]</scope>
    <source>
        <strain evidence="5 6">BisB5</strain>
    </source>
</reference>
<dbReference type="PANTHER" id="PTHR21660:SF1">
    <property type="entry name" value="ACYL-COENZYME A THIOESTERASE 13"/>
    <property type="match status" value="1"/>
</dbReference>
<keyword evidence="2" id="KW-0378">Hydrolase</keyword>
<feature type="domain" description="Thioesterase" evidence="4">
    <location>
        <begin position="77"/>
        <end position="144"/>
    </location>
</feature>
<dbReference type="Proteomes" id="UP000001818">
    <property type="component" value="Chromosome"/>
</dbReference>
<evidence type="ECO:0000313" key="5">
    <source>
        <dbReference type="EMBL" id="ABE38986.1"/>
    </source>
</evidence>
<sequence>MEKRIDQRMRPLQQTADTARPHRPDLQIATEGEFAGWRTWTRDTFESNSGPFWHRIEDDGQVRCAFRVEKKHLNGMNAVHGGCFMTFADYCLFAIASRELQGPGVTVAFGAEFLDAAYEGELIESTGEVTRAGGSLIFVRGILKCAARPLFTFSGTIKRVKRKVAPTEIADSH</sequence>
<dbReference type="EMBL" id="CP000283">
    <property type="protein sequence ID" value="ABE38986.1"/>
    <property type="molecule type" value="Genomic_DNA"/>
</dbReference>
<dbReference type="InterPro" id="IPR039298">
    <property type="entry name" value="ACOT13"/>
</dbReference>
<evidence type="ECO:0000256" key="3">
    <source>
        <dbReference type="SAM" id="MobiDB-lite"/>
    </source>
</evidence>
<dbReference type="Pfam" id="PF03061">
    <property type="entry name" value="4HBT"/>
    <property type="match status" value="1"/>
</dbReference>
<dbReference type="SUPFAM" id="SSF54637">
    <property type="entry name" value="Thioesterase/thiol ester dehydrase-isomerase"/>
    <property type="match status" value="1"/>
</dbReference>
<dbReference type="CDD" id="cd03443">
    <property type="entry name" value="PaaI_thioesterase"/>
    <property type="match status" value="1"/>
</dbReference>
<comment type="similarity">
    <text evidence="1">Belongs to the thioesterase PaaI family.</text>
</comment>
<accession>Q13AA3</accession>
<dbReference type="HOGENOM" id="CLU_089876_8_3_5"/>
<protein>
    <submittedName>
        <fullName evidence="5">Thioesterase superfamily</fullName>
    </submittedName>
</protein>
<dbReference type="eggNOG" id="COG2050">
    <property type="taxonomic scope" value="Bacteria"/>
</dbReference>
<evidence type="ECO:0000313" key="6">
    <source>
        <dbReference type="Proteomes" id="UP000001818"/>
    </source>
</evidence>
<dbReference type="InterPro" id="IPR029069">
    <property type="entry name" value="HotDog_dom_sf"/>
</dbReference>
<dbReference type="STRING" id="316057.RPD_1750"/>